<reference evidence="2" key="1">
    <citation type="submission" date="2022-10" db="EMBL/GenBank/DDBJ databases">
        <title>Culturing micro-colonial fungi from biological soil crusts in the Mojave desert and describing Neophaeococcomyces mojavensis, and introducing the new genera and species Taxawa tesnikishii.</title>
        <authorList>
            <person name="Kurbessoian T."/>
            <person name="Stajich J.E."/>
        </authorList>
    </citation>
    <scope>NUCLEOTIDE SEQUENCE</scope>
    <source>
        <strain evidence="2">TK_1</strain>
    </source>
</reference>
<feature type="compositionally biased region" description="Basic and acidic residues" evidence="1">
    <location>
        <begin position="9"/>
        <end position="19"/>
    </location>
</feature>
<comment type="caution">
    <text evidence="2">The sequence shown here is derived from an EMBL/GenBank/DDBJ whole genome shotgun (WGS) entry which is preliminary data.</text>
</comment>
<dbReference type="EMBL" id="JAPDRL010000050">
    <property type="protein sequence ID" value="KAJ9662428.1"/>
    <property type="molecule type" value="Genomic_DNA"/>
</dbReference>
<dbReference type="PANTHER" id="PTHR43591">
    <property type="entry name" value="METHYLTRANSFERASE"/>
    <property type="match status" value="1"/>
</dbReference>
<dbReference type="Pfam" id="PF13489">
    <property type="entry name" value="Methyltransf_23"/>
    <property type="match status" value="1"/>
</dbReference>
<dbReference type="Gene3D" id="3.40.50.150">
    <property type="entry name" value="Vaccinia Virus protein VP39"/>
    <property type="match status" value="1"/>
</dbReference>
<accession>A0ABQ9NRG1</accession>
<gene>
    <name evidence="2" type="ORF">H2201_006137</name>
</gene>
<sequence length="415" mass="47542">MTDEQSDEQFAHTRMRDVAHGNVTRQQPNERLVHSETEDAESVSLTNQPPSEQPVRTEHTAHEIDNTQPGTEQSAHEIDDDQGSVADSTFYETASDTTSLKSNIFKYRYENGRRYHAYKDGAYWGPNDEDAADHLDIAHHLFLLTLNNKLHLAPLPGHVENVLDIGTGTGIWAMCDHLPFVRTSAQILIAYQNSDFADLHPEAEVIGTDLSPTQPGFVPPNLKFIIDDATDEWTWPENHFDFVHVRSLFGCFSDWPAFYEQCFRHLKPGGWIEQVEMAPGFRSDDGTVEREAIGMWHDLGVKCGEANGKTFRVMYDMRRWIEEAGFKEVVETVYKWPIGSWPKDKKWKEIGRWSRLHIETGLESWSLAVLTRVMGWSVQEAQILIAKVKANLRDPSIHGWHEMRVVYATKPRRES</sequence>
<dbReference type="CDD" id="cd02440">
    <property type="entry name" value="AdoMet_MTases"/>
    <property type="match status" value="1"/>
</dbReference>
<keyword evidence="3" id="KW-1185">Reference proteome</keyword>
<evidence type="ECO:0000313" key="2">
    <source>
        <dbReference type="EMBL" id="KAJ9662428.1"/>
    </source>
</evidence>
<dbReference type="PANTHER" id="PTHR43591:SF10">
    <property type="entry name" value="ABC TRANSMEMBRANE TYPE-1 DOMAIN-CONTAINING PROTEIN-RELATED"/>
    <property type="match status" value="1"/>
</dbReference>
<dbReference type="InterPro" id="IPR029063">
    <property type="entry name" value="SAM-dependent_MTases_sf"/>
</dbReference>
<evidence type="ECO:0008006" key="4">
    <source>
        <dbReference type="Google" id="ProtNLM"/>
    </source>
</evidence>
<organism evidence="2 3">
    <name type="scientific">Coniosporium apollinis</name>
    <dbReference type="NCBI Taxonomy" id="61459"/>
    <lineage>
        <taxon>Eukaryota</taxon>
        <taxon>Fungi</taxon>
        <taxon>Dikarya</taxon>
        <taxon>Ascomycota</taxon>
        <taxon>Pezizomycotina</taxon>
        <taxon>Dothideomycetes</taxon>
        <taxon>Dothideomycetes incertae sedis</taxon>
        <taxon>Coniosporium</taxon>
    </lineage>
</organism>
<evidence type="ECO:0000313" key="3">
    <source>
        <dbReference type="Proteomes" id="UP001172684"/>
    </source>
</evidence>
<dbReference type="Proteomes" id="UP001172684">
    <property type="component" value="Unassembled WGS sequence"/>
</dbReference>
<protein>
    <recommendedName>
        <fullName evidence="4">S-adenosyl-L-methionine-dependent methyltransferase</fullName>
    </recommendedName>
</protein>
<proteinExistence type="predicted"/>
<name>A0ABQ9NRG1_9PEZI</name>
<dbReference type="SUPFAM" id="SSF53335">
    <property type="entry name" value="S-adenosyl-L-methionine-dependent methyltransferases"/>
    <property type="match status" value="1"/>
</dbReference>
<feature type="region of interest" description="Disordered" evidence="1">
    <location>
        <begin position="64"/>
        <end position="83"/>
    </location>
</feature>
<feature type="region of interest" description="Disordered" evidence="1">
    <location>
        <begin position="1"/>
        <end position="59"/>
    </location>
</feature>
<evidence type="ECO:0000256" key="1">
    <source>
        <dbReference type="SAM" id="MobiDB-lite"/>
    </source>
</evidence>